<dbReference type="InterPro" id="IPR008878">
    <property type="entry name" value="Transposase_IS66_Orf2"/>
</dbReference>
<keyword evidence="3" id="KW-1185">Reference proteome</keyword>
<evidence type="ECO:0000313" key="4">
    <source>
        <dbReference type="Proteomes" id="UP000625079"/>
    </source>
</evidence>
<evidence type="ECO:0000313" key="2">
    <source>
        <dbReference type="EMBL" id="QOZ59867.1"/>
    </source>
</evidence>
<dbReference type="AlphaFoldDB" id="A0A410V542"/>
<dbReference type="EMBL" id="BMHC01000003">
    <property type="protein sequence ID" value="GGI23102.1"/>
    <property type="molecule type" value="Genomic_DNA"/>
</dbReference>
<dbReference type="PANTHER" id="PTHR36455">
    <property type="match status" value="1"/>
</dbReference>
<dbReference type="Pfam" id="PF05717">
    <property type="entry name" value="TnpB_IS66"/>
    <property type="match status" value="1"/>
</dbReference>
<evidence type="ECO:0000313" key="3">
    <source>
        <dbReference type="Proteomes" id="UP000593880"/>
    </source>
</evidence>
<dbReference type="PANTHER" id="PTHR36455:SF1">
    <property type="entry name" value="BLR8292 PROTEIN"/>
    <property type="match status" value="1"/>
</dbReference>
<reference evidence="1" key="1">
    <citation type="journal article" date="2014" name="Int. J. Syst. Evol. Microbiol.">
        <title>Complete genome sequence of Corynebacterium casei LMG S-19264T (=DSM 44701T), isolated from a smear-ripened cheese.</title>
        <authorList>
            <consortium name="US DOE Joint Genome Institute (JGI-PGF)"/>
            <person name="Walter F."/>
            <person name="Albersmeier A."/>
            <person name="Kalinowski J."/>
            <person name="Ruckert C."/>
        </authorList>
    </citation>
    <scope>NUCLEOTIDE SEQUENCE</scope>
    <source>
        <strain evidence="1">CGMCC 1.15034</strain>
    </source>
</reference>
<reference evidence="1" key="3">
    <citation type="submission" date="2022-12" db="EMBL/GenBank/DDBJ databases">
        <authorList>
            <person name="Sun Q."/>
            <person name="Zhou Y."/>
        </authorList>
    </citation>
    <scope>NUCLEOTIDE SEQUENCE</scope>
    <source>
        <strain evidence="1">CGMCC 1.15034</strain>
    </source>
</reference>
<organism evidence="1 4">
    <name type="scientific">Bradyrhizobium guangdongense</name>
    <dbReference type="NCBI Taxonomy" id="1325090"/>
    <lineage>
        <taxon>Bacteria</taxon>
        <taxon>Pseudomonadati</taxon>
        <taxon>Pseudomonadota</taxon>
        <taxon>Alphaproteobacteria</taxon>
        <taxon>Hyphomicrobiales</taxon>
        <taxon>Nitrobacteraceae</taxon>
        <taxon>Bradyrhizobium</taxon>
    </lineage>
</organism>
<sequence length="115" mass="12903">MIPIASGVRVWIATGHTDMRRGMNSLGLLVQEAFKRDPHGGNLYVFRGRSGKLIKILWHDGLGMSLYAKRLERGRFLWPSSADGVVTITPAQLGYLLEGIDWRMPQQTWRPQAAG</sequence>
<accession>A0A410V542</accession>
<name>A0A410V542_9BRAD</name>
<dbReference type="RefSeq" id="WP_128965477.1">
    <property type="nucleotide sequence ID" value="NZ_BMHC01000003.1"/>
</dbReference>
<evidence type="ECO:0000313" key="1">
    <source>
        <dbReference type="EMBL" id="GGI23102.1"/>
    </source>
</evidence>
<proteinExistence type="predicted"/>
<protein>
    <submittedName>
        <fullName evidence="1">Transposase</fullName>
    </submittedName>
</protein>
<dbReference type="Proteomes" id="UP000625079">
    <property type="component" value="Unassembled WGS sequence"/>
</dbReference>
<dbReference type="OrthoDB" id="9801450at2"/>
<dbReference type="EMBL" id="CP030057">
    <property type="protein sequence ID" value="QOZ59867.1"/>
    <property type="molecule type" value="Genomic_DNA"/>
</dbReference>
<reference evidence="2 3" key="2">
    <citation type="submission" date="2018-06" db="EMBL/GenBank/DDBJ databases">
        <title>Comparative genomics of rhizobia nodulating Arachis hypogaea in China.</title>
        <authorList>
            <person name="Li Y."/>
        </authorList>
    </citation>
    <scope>NUCLEOTIDE SEQUENCE [LARGE SCALE GENOMIC DNA]</scope>
    <source>
        <strain evidence="2 3">CCBAU 51658</strain>
    </source>
</reference>
<gene>
    <name evidence="1" type="ORF">GCM10010987_22700</name>
    <name evidence="2" type="ORF">XH86_14865</name>
</gene>
<dbReference type="Proteomes" id="UP000593880">
    <property type="component" value="Chromosome"/>
</dbReference>
<dbReference type="NCBIfam" id="NF033819">
    <property type="entry name" value="IS66_TnpB"/>
    <property type="match status" value="1"/>
</dbReference>